<dbReference type="InterPro" id="IPR038078">
    <property type="entry name" value="PhoU-like_sf"/>
</dbReference>
<dbReference type="SUPFAM" id="SSF109755">
    <property type="entry name" value="PhoU-like"/>
    <property type="match status" value="1"/>
</dbReference>
<comment type="caution">
    <text evidence="2">The sequence shown here is derived from an EMBL/GenBank/DDBJ whole genome shotgun (WGS) entry which is preliminary data.</text>
</comment>
<evidence type="ECO:0000259" key="1">
    <source>
        <dbReference type="Pfam" id="PF01895"/>
    </source>
</evidence>
<feature type="domain" description="PhoU" evidence="1">
    <location>
        <begin position="46"/>
        <end position="132"/>
    </location>
</feature>
<dbReference type="InterPro" id="IPR026022">
    <property type="entry name" value="PhoU_dom"/>
</dbReference>
<dbReference type="Gene3D" id="1.20.58.220">
    <property type="entry name" value="Phosphate transport system protein phou homolog 2, domain 2"/>
    <property type="match status" value="1"/>
</dbReference>
<dbReference type="Pfam" id="PF01895">
    <property type="entry name" value="PhoU"/>
    <property type="match status" value="1"/>
</dbReference>
<gene>
    <name evidence="2" type="ORF">SDC9_106510</name>
</gene>
<organism evidence="2">
    <name type="scientific">bioreactor metagenome</name>
    <dbReference type="NCBI Taxonomy" id="1076179"/>
    <lineage>
        <taxon>unclassified sequences</taxon>
        <taxon>metagenomes</taxon>
        <taxon>ecological metagenomes</taxon>
    </lineage>
</organism>
<sequence length="250" mass="28067">MPFIPLLARVCEKLIPIKAEKIRYQRLEPHLLDTPAIALDQTAAMLRRMLKKSWKMAECALDTRKHAADPGLLRRLNGREEQVDELQHEITDYLAQLIRRPLSPAQAERIPQLLHCTNDAERIGDHTAVIVDLIARFAEAKGELSKAAEEELDMLQSSLCRQAECALALLQNCTPENIRLAAALQKEIPAAIEKCEKNHLKRLNRNQCSPVTGVFYIELLAEIDKVSRHLGNITERTASAFSPPQSGEAT</sequence>
<accession>A0A645BD86</accession>
<dbReference type="EMBL" id="VSSQ01017399">
    <property type="protein sequence ID" value="MPM59664.1"/>
    <property type="molecule type" value="Genomic_DNA"/>
</dbReference>
<proteinExistence type="predicted"/>
<name>A0A645BD86_9ZZZZ</name>
<evidence type="ECO:0000313" key="2">
    <source>
        <dbReference type="EMBL" id="MPM59664.1"/>
    </source>
</evidence>
<reference evidence="2" key="1">
    <citation type="submission" date="2019-08" db="EMBL/GenBank/DDBJ databases">
        <authorList>
            <person name="Kucharzyk K."/>
            <person name="Murdoch R.W."/>
            <person name="Higgins S."/>
            <person name="Loffler F."/>
        </authorList>
    </citation>
    <scope>NUCLEOTIDE SEQUENCE</scope>
</reference>
<dbReference type="AlphaFoldDB" id="A0A645BD86"/>
<protein>
    <recommendedName>
        <fullName evidence="1">PhoU domain-containing protein</fullName>
    </recommendedName>
</protein>